<accession>A0A846XYN3</accession>
<dbReference type="PROSITE" id="PS50977">
    <property type="entry name" value="HTH_TETR_2"/>
    <property type="match status" value="1"/>
</dbReference>
<reference evidence="6 7" key="1">
    <citation type="submission" date="2020-04" db="EMBL/GenBank/DDBJ databases">
        <title>MicrobeNet Type strains.</title>
        <authorList>
            <person name="Nicholson A.C."/>
        </authorList>
    </citation>
    <scope>NUCLEOTIDE SEQUENCE [LARGE SCALE GENOMIC DNA]</scope>
    <source>
        <strain evidence="6 7">JCM 12354</strain>
    </source>
</reference>
<evidence type="ECO:0000313" key="7">
    <source>
        <dbReference type="Proteomes" id="UP000565711"/>
    </source>
</evidence>
<evidence type="ECO:0000256" key="1">
    <source>
        <dbReference type="ARBA" id="ARBA00023015"/>
    </source>
</evidence>
<keyword evidence="2 4" id="KW-0238">DNA-binding</keyword>
<dbReference type="InterPro" id="IPR036271">
    <property type="entry name" value="Tet_transcr_reg_TetR-rel_C_sf"/>
</dbReference>
<dbReference type="Pfam" id="PF00440">
    <property type="entry name" value="TetR_N"/>
    <property type="match status" value="1"/>
</dbReference>
<dbReference type="EMBL" id="JAAXOP010000005">
    <property type="protein sequence ID" value="NKY50910.1"/>
    <property type="molecule type" value="Genomic_DNA"/>
</dbReference>
<dbReference type="Proteomes" id="UP000565711">
    <property type="component" value="Unassembled WGS sequence"/>
</dbReference>
<evidence type="ECO:0000256" key="3">
    <source>
        <dbReference type="ARBA" id="ARBA00023163"/>
    </source>
</evidence>
<evidence type="ECO:0000259" key="5">
    <source>
        <dbReference type="PROSITE" id="PS50977"/>
    </source>
</evidence>
<dbReference type="AlphaFoldDB" id="A0A846XYN3"/>
<protein>
    <submittedName>
        <fullName evidence="6">TetR/AcrR family transcriptional regulator</fullName>
    </submittedName>
</protein>
<evidence type="ECO:0000256" key="4">
    <source>
        <dbReference type="PROSITE-ProRule" id="PRU00335"/>
    </source>
</evidence>
<dbReference type="GO" id="GO:0000976">
    <property type="term" value="F:transcription cis-regulatory region binding"/>
    <property type="evidence" value="ECO:0007669"/>
    <property type="project" value="TreeGrafter"/>
</dbReference>
<evidence type="ECO:0000256" key="2">
    <source>
        <dbReference type="ARBA" id="ARBA00023125"/>
    </source>
</evidence>
<dbReference type="PRINTS" id="PR00455">
    <property type="entry name" value="HTHTETR"/>
</dbReference>
<gene>
    <name evidence="6" type="ORF">HGA08_11870</name>
</gene>
<proteinExistence type="predicted"/>
<dbReference type="InterPro" id="IPR050109">
    <property type="entry name" value="HTH-type_TetR-like_transc_reg"/>
</dbReference>
<keyword evidence="7" id="KW-1185">Reference proteome</keyword>
<dbReference type="SUPFAM" id="SSF46689">
    <property type="entry name" value="Homeodomain-like"/>
    <property type="match status" value="1"/>
</dbReference>
<evidence type="ECO:0000313" key="6">
    <source>
        <dbReference type="EMBL" id="NKY50910.1"/>
    </source>
</evidence>
<dbReference type="InterPro" id="IPR009057">
    <property type="entry name" value="Homeodomain-like_sf"/>
</dbReference>
<dbReference type="Gene3D" id="1.10.357.10">
    <property type="entry name" value="Tetracycline Repressor, domain 2"/>
    <property type="match status" value="1"/>
</dbReference>
<dbReference type="SUPFAM" id="SSF48498">
    <property type="entry name" value="Tetracyclin repressor-like, C-terminal domain"/>
    <property type="match status" value="1"/>
</dbReference>
<organism evidence="6 7">
    <name type="scientific">Nocardia vermiculata</name>
    <dbReference type="NCBI Taxonomy" id="257274"/>
    <lineage>
        <taxon>Bacteria</taxon>
        <taxon>Bacillati</taxon>
        <taxon>Actinomycetota</taxon>
        <taxon>Actinomycetes</taxon>
        <taxon>Mycobacteriales</taxon>
        <taxon>Nocardiaceae</taxon>
        <taxon>Nocardia</taxon>
    </lineage>
</organism>
<feature type="domain" description="HTH tetR-type" evidence="5">
    <location>
        <begin position="39"/>
        <end position="99"/>
    </location>
</feature>
<keyword evidence="3" id="KW-0804">Transcription</keyword>
<dbReference type="InterPro" id="IPR001647">
    <property type="entry name" value="HTH_TetR"/>
</dbReference>
<sequence length="225" mass="25228">MGKRPTVCSVGCFDQRRPVSGQRRPANVRAYDTLLAKGEERKLRILAVAQRMLARNGWRSTTLAQIAREAGVTPAGLLHHFESKDQLLHAVLEARDTDDEMHADRDGDLTEQIAAVADRYRRAPDLIGTYAVLLIENLEPDAPLHDRVFDRYHAATGQVADSIRRGQRCGRYRADIDPAVKAVEIVAFLNGMETSWLLDPSIPLTKVFQEYARSLERELTPSGVR</sequence>
<dbReference type="PANTHER" id="PTHR30055:SF234">
    <property type="entry name" value="HTH-TYPE TRANSCRIPTIONAL REGULATOR BETI"/>
    <property type="match status" value="1"/>
</dbReference>
<dbReference type="GO" id="GO:0003700">
    <property type="term" value="F:DNA-binding transcription factor activity"/>
    <property type="evidence" value="ECO:0007669"/>
    <property type="project" value="TreeGrafter"/>
</dbReference>
<dbReference type="PANTHER" id="PTHR30055">
    <property type="entry name" value="HTH-TYPE TRANSCRIPTIONAL REGULATOR RUTR"/>
    <property type="match status" value="1"/>
</dbReference>
<feature type="DNA-binding region" description="H-T-H motif" evidence="4">
    <location>
        <begin position="62"/>
        <end position="81"/>
    </location>
</feature>
<name>A0A846XYN3_9NOCA</name>
<keyword evidence="1" id="KW-0805">Transcription regulation</keyword>
<comment type="caution">
    <text evidence="6">The sequence shown here is derived from an EMBL/GenBank/DDBJ whole genome shotgun (WGS) entry which is preliminary data.</text>
</comment>